<sequence>NEQEKISLPGNSNWFEWHWPIKEEFAGYILARSIPNIGDWKKFSPAQLSKLYMTKITKPHLQFSDHSTLETEWHIPLPHISNKLEMELEKRKINHKGFKRNELVNILQEKITQEILVNMDNS</sequence>
<feature type="non-terminal residue" evidence="1">
    <location>
        <position position="122"/>
    </location>
</feature>
<evidence type="ECO:0000313" key="2">
    <source>
        <dbReference type="Proteomes" id="UP000789920"/>
    </source>
</evidence>
<accession>A0ACA9STQ5</accession>
<feature type="non-terminal residue" evidence="1">
    <location>
        <position position="1"/>
    </location>
</feature>
<protein>
    <submittedName>
        <fullName evidence="1">11087_t:CDS:1</fullName>
    </submittedName>
</protein>
<reference evidence="1" key="1">
    <citation type="submission" date="2021-06" db="EMBL/GenBank/DDBJ databases">
        <authorList>
            <person name="Kallberg Y."/>
            <person name="Tangrot J."/>
            <person name="Rosling A."/>
        </authorList>
    </citation>
    <scope>NUCLEOTIDE SEQUENCE</scope>
    <source>
        <strain evidence="1">MA461A</strain>
    </source>
</reference>
<dbReference type="EMBL" id="CAJVQC010157559">
    <property type="protein sequence ID" value="CAG8847773.1"/>
    <property type="molecule type" value="Genomic_DNA"/>
</dbReference>
<proteinExistence type="predicted"/>
<gene>
    <name evidence="1" type="ORF">RPERSI_LOCUS34800</name>
</gene>
<name>A0ACA9STQ5_9GLOM</name>
<evidence type="ECO:0000313" key="1">
    <source>
        <dbReference type="EMBL" id="CAG8847773.1"/>
    </source>
</evidence>
<keyword evidence="2" id="KW-1185">Reference proteome</keyword>
<comment type="caution">
    <text evidence="1">The sequence shown here is derived from an EMBL/GenBank/DDBJ whole genome shotgun (WGS) entry which is preliminary data.</text>
</comment>
<dbReference type="Proteomes" id="UP000789920">
    <property type="component" value="Unassembled WGS sequence"/>
</dbReference>
<organism evidence="1 2">
    <name type="scientific">Racocetra persica</name>
    <dbReference type="NCBI Taxonomy" id="160502"/>
    <lineage>
        <taxon>Eukaryota</taxon>
        <taxon>Fungi</taxon>
        <taxon>Fungi incertae sedis</taxon>
        <taxon>Mucoromycota</taxon>
        <taxon>Glomeromycotina</taxon>
        <taxon>Glomeromycetes</taxon>
        <taxon>Diversisporales</taxon>
        <taxon>Gigasporaceae</taxon>
        <taxon>Racocetra</taxon>
    </lineage>
</organism>